<dbReference type="AlphaFoldDB" id="A0A1S2Z963"/>
<dbReference type="KEGG" id="cam:101515112"/>
<keyword evidence="1" id="KW-1133">Transmembrane helix</keyword>
<keyword evidence="1" id="KW-0472">Membrane</keyword>
<proteinExistence type="predicted"/>
<organism evidence="2 3">
    <name type="scientific">Cicer arietinum</name>
    <name type="common">Chickpea</name>
    <name type="synonym">Garbanzo</name>
    <dbReference type="NCBI Taxonomy" id="3827"/>
    <lineage>
        <taxon>Eukaryota</taxon>
        <taxon>Viridiplantae</taxon>
        <taxon>Streptophyta</taxon>
        <taxon>Embryophyta</taxon>
        <taxon>Tracheophyta</taxon>
        <taxon>Spermatophyta</taxon>
        <taxon>Magnoliopsida</taxon>
        <taxon>eudicotyledons</taxon>
        <taxon>Gunneridae</taxon>
        <taxon>Pentapetalae</taxon>
        <taxon>rosids</taxon>
        <taxon>fabids</taxon>
        <taxon>Fabales</taxon>
        <taxon>Fabaceae</taxon>
        <taxon>Papilionoideae</taxon>
        <taxon>50 kb inversion clade</taxon>
        <taxon>NPAAA clade</taxon>
        <taxon>Hologalegina</taxon>
        <taxon>IRL clade</taxon>
        <taxon>Cicereae</taxon>
        <taxon>Cicer</taxon>
    </lineage>
</organism>
<keyword evidence="1" id="KW-0812">Transmembrane</keyword>
<dbReference type="OrthoDB" id="1432303at2759"/>
<dbReference type="Proteomes" id="UP000087171">
    <property type="component" value="Unplaced"/>
</dbReference>
<evidence type="ECO:0000256" key="1">
    <source>
        <dbReference type="SAM" id="Phobius"/>
    </source>
</evidence>
<dbReference type="PaxDb" id="3827-XP_004517280.1"/>
<dbReference type="STRING" id="3827.A0A1S2Z963"/>
<protein>
    <submittedName>
        <fullName evidence="3">Vacuolar cation/proton exchanger 3-like</fullName>
    </submittedName>
</protein>
<evidence type="ECO:0000313" key="2">
    <source>
        <dbReference type="Proteomes" id="UP000087171"/>
    </source>
</evidence>
<name>A0A1S2Z963_CICAR</name>
<feature type="transmembrane region" description="Helical" evidence="1">
    <location>
        <begin position="91"/>
        <end position="108"/>
    </location>
</feature>
<accession>A0A1S2Z963</accession>
<reference evidence="3" key="1">
    <citation type="submission" date="2025-08" db="UniProtKB">
        <authorList>
            <consortium name="RefSeq"/>
        </authorList>
    </citation>
    <scope>IDENTIFICATION</scope>
    <source>
        <tissue evidence="3">Etiolated seedlings</tissue>
    </source>
</reference>
<gene>
    <name evidence="3" type="primary">LOC101515112</name>
</gene>
<evidence type="ECO:0000313" key="3">
    <source>
        <dbReference type="RefSeq" id="XP_004517280.2"/>
    </source>
</evidence>
<dbReference type="eggNOG" id="KOG1397">
    <property type="taxonomic scope" value="Eukaryota"/>
</dbReference>
<dbReference type="GeneID" id="101515112"/>
<sequence>MDSHEACLLENGGINNLKGTLSKEIMRHGRTAHNMSSSSLRKKSDIALISKIRHGFLRNVLVNFQEVILGTKLSILFLAIPFAIFGQCYGFANPLVFALSLLGLIPLAERVSFLTE</sequence>
<dbReference type="RefSeq" id="XP_004517280.2">
    <property type="nucleotide sequence ID" value="XM_004517223.3"/>
</dbReference>
<keyword evidence="2" id="KW-1185">Reference proteome</keyword>